<dbReference type="InterPro" id="IPR051784">
    <property type="entry name" value="Nod_factor_ABC_transporter"/>
</dbReference>
<proteinExistence type="predicted"/>
<keyword evidence="2 5" id="KW-0812">Transmembrane</keyword>
<evidence type="ECO:0000313" key="7">
    <source>
        <dbReference type="EMBL" id="CAB4588587.1"/>
    </source>
</evidence>
<dbReference type="InterPro" id="IPR013525">
    <property type="entry name" value="ABC2_TM"/>
</dbReference>
<dbReference type="EMBL" id="CAFBPI010000081">
    <property type="protein sequence ID" value="CAB5021916.1"/>
    <property type="molecule type" value="Genomic_DNA"/>
</dbReference>
<comment type="subcellular location">
    <subcellularLocation>
        <location evidence="1">Membrane</location>
        <topology evidence="1">Multi-pass membrane protein</topology>
    </subcellularLocation>
</comment>
<reference evidence="7" key="1">
    <citation type="submission" date="2020-05" db="EMBL/GenBank/DDBJ databases">
        <authorList>
            <person name="Chiriac C."/>
            <person name="Salcher M."/>
            <person name="Ghai R."/>
            <person name="Kavagutti S V."/>
        </authorList>
    </citation>
    <scope>NUCLEOTIDE SEQUENCE</scope>
</reference>
<dbReference type="PANTHER" id="PTHR43229:SF2">
    <property type="entry name" value="NODULATION PROTEIN J"/>
    <property type="match status" value="1"/>
</dbReference>
<dbReference type="EMBL" id="CAEZUD010000021">
    <property type="protein sequence ID" value="CAB4588587.1"/>
    <property type="molecule type" value="Genomic_DNA"/>
</dbReference>
<feature type="transmembrane region" description="Helical" evidence="5">
    <location>
        <begin position="237"/>
        <end position="256"/>
    </location>
</feature>
<keyword evidence="4 5" id="KW-0472">Membrane</keyword>
<feature type="transmembrane region" description="Helical" evidence="5">
    <location>
        <begin position="186"/>
        <end position="208"/>
    </location>
</feature>
<dbReference type="GO" id="GO:0043190">
    <property type="term" value="C:ATP-binding cassette (ABC) transporter complex"/>
    <property type="evidence" value="ECO:0007669"/>
    <property type="project" value="InterPro"/>
</dbReference>
<evidence type="ECO:0000256" key="4">
    <source>
        <dbReference type="ARBA" id="ARBA00023136"/>
    </source>
</evidence>
<accession>A0A6J6FJH6</accession>
<dbReference type="AlphaFoldDB" id="A0A6J6FJH6"/>
<evidence type="ECO:0000259" key="6">
    <source>
        <dbReference type="PROSITE" id="PS51012"/>
    </source>
</evidence>
<sequence>MSSINRQVSRWTVLRAVEHRLLIQKKWFASILMFGIGNPTIYLLSIGLGIGSLVDSNTTGVDGVKYLTFLAPALLASAAIQSAMTETMFPVMAGFIWAKTFFGIRSTPISGKQMANGVWISAILQVTFTTGIYWIILWLFGAMDHKGSWLSLFTACLGGLAVGAVLLWIASVIDHDDGFLAIINRFVLMPMFLFSGTFYPLAVLPLYVRWLGWISPLWHSTELGRWVSYGHSVSGRLIVIHFLYLFLWIALGLKLAQARFEKRLAK</sequence>
<dbReference type="InterPro" id="IPR000412">
    <property type="entry name" value="ABC_2_transport"/>
</dbReference>
<dbReference type="InterPro" id="IPR047817">
    <property type="entry name" value="ABC2_TM_bact-type"/>
</dbReference>
<evidence type="ECO:0000256" key="1">
    <source>
        <dbReference type="ARBA" id="ARBA00004141"/>
    </source>
</evidence>
<feature type="transmembrane region" description="Helical" evidence="5">
    <location>
        <begin position="74"/>
        <end position="97"/>
    </location>
</feature>
<evidence type="ECO:0000256" key="3">
    <source>
        <dbReference type="ARBA" id="ARBA00022989"/>
    </source>
</evidence>
<name>A0A6J6FJH6_9ZZZZ</name>
<dbReference type="GO" id="GO:0140359">
    <property type="term" value="F:ABC-type transporter activity"/>
    <property type="evidence" value="ECO:0007669"/>
    <property type="project" value="InterPro"/>
</dbReference>
<feature type="transmembrane region" description="Helical" evidence="5">
    <location>
        <begin position="27"/>
        <end position="54"/>
    </location>
</feature>
<dbReference type="PRINTS" id="PR00164">
    <property type="entry name" value="ABC2TRNSPORT"/>
</dbReference>
<dbReference type="PIRSF" id="PIRSF006648">
    <property type="entry name" value="DrrB"/>
    <property type="match status" value="1"/>
</dbReference>
<feature type="domain" description="ABC transmembrane type-2" evidence="6">
    <location>
        <begin position="30"/>
        <end position="263"/>
    </location>
</feature>
<feature type="transmembrane region" description="Helical" evidence="5">
    <location>
        <begin position="118"/>
        <end position="140"/>
    </location>
</feature>
<dbReference type="Pfam" id="PF01061">
    <property type="entry name" value="ABC2_membrane"/>
    <property type="match status" value="1"/>
</dbReference>
<gene>
    <name evidence="7" type="ORF">UFOPK1778_00544</name>
    <name evidence="8" type="ORF">UFOPK4095_01062</name>
</gene>
<protein>
    <submittedName>
        <fullName evidence="7">Unannotated protein</fullName>
    </submittedName>
</protein>
<keyword evidence="3 5" id="KW-1133">Transmembrane helix</keyword>
<evidence type="ECO:0000256" key="2">
    <source>
        <dbReference type="ARBA" id="ARBA00022692"/>
    </source>
</evidence>
<evidence type="ECO:0000256" key="5">
    <source>
        <dbReference type="SAM" id="Phobius"/>
    </source>
</evidence>
<evidence type="ECO:0000313" key="8">
    <source>
        <dbReference type="EMBL" id="CAB5021916.1"/>
    </source>
</evidence>
<organism evidence="7">
    <name type="scientific">freshwater metagenome</name>
    <dbReference type="NCBI Taxonomy" id="449393"/>
    <lineage>
        <taxon>unclassified sequences</taxon>
        <taxon>metagenomes</taxon>
        <taxon>ecological metagenomes</taxon>
    </lineage>
</organism>
<dbReference type="PANTHER" id="PTHR43229">
    <property type="entry name" value="NODULATION PROTEIN J"/>
    <property type="match status" value="1"/>
</dbReference>
<feature type="transmembrane region" description="Helical" evidence="5">
    <location>
        <begin position="152"/>
        <end position="174"/>
    </location>
</feature>
<dbReference type="PROSITE" id="PS51012">
    <property type="entry name" value="ABC_TM2"/>
    <property type="match status" value="1"/>
</dbReference>